<gene>
    <name evidence="3" type="ORF">TPAS_1985</name>
</gene>
<accession>A0A1W1IH95</accession>
<evidence type="ECO:0000256" key="1">
    <source>
        <dbReference type="SAM" id="Phobius"/>
    </source>
</evidence>
<dbReference type="RefSeq" id="WP_086943055.1">
    <property type="nucleotide sequence ID" value="NZ_FONM01000014.1"/>
</dbReference>
<feature type="chain" id="PRO_5010707851" evidence="2">
    <location>
        <begin position="28"/>
        <end position="164"/>
    </location>
</feature>
<organism evidence="3 4">
    <name type="scientific">Trichococcus pasteurii</name>
    <dbReference type="NCBI Taxonomy" id="43064"/>
    <lineage>
        <taxon>Bacteria</taxon>
        <taxon>Bacillati</taxon>
        <taxon>Bacillota</taxon>
        <taxon>Bacilli</taxon>
        <taxon>Lactobacillales</taxon>
        <taxon>Carnobacteriaceae</taxon>
        <taxon>Trichococcus</taxon>
    </lineage>
</organism>
<dbReference type="Proteomes" id="UP000195985">
    <property type="component" value="Unassembled WGS sequence"/>
</dbReference>
<evidence type="ECO:0000256" key="2">
    <source>
        <dbReference type="SAM" id="SignalP"/>
    </source>
</evidence>
<reference evidence="4" key="1">
    <citation type="submission" date="2016-04" db="EMBL/GenBank/DDBJ databases">
        <authorList>
            <person name="Strepis N."/>
        </authorList>
    </citation>
    <scope>NUCLEOTIDE SEQUENCE [LARGE SCALE GENOMIC DNA]</scope>
</reference>
<keyword evidence="1" id="KW-1133">Transmembrane helix</keyword>
<keyword evidence="4" id="KW-1185">Reference proteome</keyword>
<name>A0A1W1IH95_9LACT</name>
<feature type="transmembrane region" description="Helical" evidence="1">
    <location>
        <begin position="92"/>
        <end position="116"/>
    </location>
</feature>
<dbReference type="EMBL" id="FWEY01000005">
    <property type="protein sequence ID" value="SLM52291.1"/>
    <property type="molecule type" value="Genomic_DNA"/>
</dbReference>
<sequence>MRKYKTIIFASTAVLLTSSFSLPVAYAAEEPPVEISGTTTAPSIVRIDKDDPIITPMYIPIPYEYTNATFISNSQLKNLLPKMYQTMNAPTVISVFGAFLPTIWSRITVVAGYLAYTSDLMRYQYYSNAYNAGQGIMLIARKNPYYPNSGTFAIEMIATYSPIW</sequence>
<evidence type="ECO:0000313" key="4">
    <source>
        <dbReference type="Proteomes" id="UP000195985"/>
    </source>
</evidence>
<dbReference type="AlphaFoldDB" id="A0A1W1IH95"/>
<evidence type="ECO:0000313" key="3">
    <source>
        <dbReference type="EMBL" id="SLM52291.1"/>
    </source>
</evidence>
<feature type="signal peptide" evidence="2">
    <location>
        <begin position="1"/>
        <end position="27"/>
    </location>
</feature>
<keyword evidence="1" id="KW-0812">Transmembrane</keyword>
<proteinExistence type="predicted"/>
<keyword evidence="2" id="KW-0732">Signal</keyword>
<keyword evidence="1" id="KW-0472">Membrane</keyword>
<protein>
    <submittedName>
        <fullName evidence="3">Uncharacterized protein</fullName>
    </submittedName>
</protein>